<protein>
    <submittedName>
        <fullName evidence="3">RNA-directed DNA polymerase, eukaryota</fullName>
    </submittedName>
</protein>
<keyword evidence="2" id="KW-0472">Membrane</keyword>
<dbReference type="PANTHER" id="PTHR33710:SF64">
    <property type="entry name" value="ENDONUCLEASE_EXONUCLEASE_PHOSPHATASE DOMAIN-CONTAINING PROTEIN"/>
    <property type="match status" value="1"/>
</dbReference>
<keyword evidence="3" id="KW-0695">RNA-directed DNA polymerase</keyword>
<feature type="region of interest" description="Disordered" evidence="1">
    <location>
        <begin position="32"/>
        <end position="72"/>
    </location>
</feature>
<feature type="transmembrane region" description="Helical" evidence="2">
    <location>
        <begin position="603"/>
        <end position="625"/>
    </location>
</feature>
<feature type="compositionally biased region" description="Acidic residues" evidence="1">
    <location>
        <begin position="36"/>
        <end position="46"/>
    </location>
</feature>
<dbReference type="EMBL" id="BQNB010015623">
    <property type="protein sequence ID" value="GJT42186.1"/>
    <property type="molecule type" value="Genomic_DNA"/>
</dbReference>
<gene>
    <name evidence="3" type="ORF">Tco_0942051</name>
</gene>
<reference evidence="3" key="2">
    <citation type="submission" date="2022-01" db="EMBL/GenBank/DDBJ databases">
        <authorList>
            <person name="Yamashiro T."/>
            <person name="Shiraishi A."/>
            <person name="Satake H."/>
            <person name="Nakayama K."/>
        </authorList>
    </citation>
    <scope>NUCLEOTIDE SEQUENCE</scope>
</reference>
<evidence type="ECO:0000313" key="4">
    <source>
        <dbReference type="Proteomes" id="UP001151760"/>
    </source>
</evidence>
<name>A0ABQ5DSL1_9ASTR</name>
<keyword evidence="2" id="KW-0812">Transmembrane</keyword>
<dbReference type="PANTHER" id="PTHR33710">
    <property type="entry name" value="BNAC02G09200D PROTEIN"/>
    <property type="match status" value="1"/>
</dbReference>
<keyword evidence="3" id="KW-0548">Nucleotidyltransferase</keyword>
<evidence type="ECO:0000256" key="2">
    <source>
        <dbReference type="SAM" id="Phobius"/>
    </source>
</evidence>
<dbReference type="GO" id="GO:0003964">
    <property type="term" value="F:RNA-directed DNA polymerase activity"/>
    <property type="evidence" value="ECO:0007669"/>
    <property type="project" value="UniProtKB-KW"/>
</dbReference>
<dbReference type="Gene3D" id="3.60.10.10">
    <property type="entry name" value="Endonuclease/exonuclease/phosphatase"/>
    <property type="match status" value="1"/>
</dbReference>
<keyword evidence="3" id="KW-0808">Transferase</keyword>
<proteinExistence type="predicted"/>
<keyword evidence="2" id="KW-1133">Transmembrane helix</keyword>
<dbReference type="SUPFAM" id="SSF56219">
    <property type="entry name" value="DNase I-like"/>
    <property type="match status" value="1"/>
</dbReference>
<reference evidence="3" key="1">
    <citation type="journal article" date="2022" name="Int. J. Mol. Sci.">
        <title>Draft Genome of Tanacetum Coccineum: Genomic Comparison of Closely Related Tanacetum-Family Plants.</title>
        <authorList>
            <person name="Yamashiro T."/>
            <person name="Shiraishi A."/>
            <person name="Nakayama K."/>
            <person name="Satake H."/>
        </authorList>
    </citation>
    <scope>NUCLEOTIDE SEQUENCE</scope>
</reference>
<feature type="compositionally biased region" description="Basic and acidic residues" evidence="1">
    <location>
        <begin position="47"/>
        <end position="57"/>
    </location>
</feature>
<organism evidence="3 4">
    <name type="scientific">Tanacetum coccineum</name>
    <dbReference type="NCBI Taxonomy" id="301880"/>
    <lineage>
        <taxon>Eukaryota</taxon>
        <taxon>Viridiplantae</taxon>
        <taxon>Streptophyta</taxon>
        <taxon>Embryophyta</taxon>
        <taxon>Tracheophyta</taxon>
        <taxon>Spermatophyta</taxon>
        <taxon>Magnoliopsida</taxon>
        <taxon>eudicotyledons</taxon>
        <taxon>Gunneridae</taxon>
        <taxon>Pentapetalae</taxon>
        <taxon>asterids</taxon>
        <taxon>campanulids</taxon>
        <taxon>Asterales</taxon>
        <taxon>Asteraceae</taxon>
        <taxon>Asteroideae</taxon>
        <taxon>Anthemideae</taxon>
        <taxon>Anthemidinae</taxon>
        <taxon>Tanacetum</taxon>
    </lineage>
</organism>
<evidence type="ECO:0000256" key="1">
    <source>
        <dbReference type="SAM" id="MobiDB-lite"/>
    </source>
</evidence>
<keyword evidence="4" id="KW-1185">Reference proteome</keyword>
<dbReference type="InterPro" id="IPR036691">
    <property type="entry name" value="Endo/exonu/phosph_ase_sf"/>
</dbReference>
<comment type="caution">
    <text evidence="3">The sequence shown here is derived from an EMBL/GenBank/DDBJ whole genome shotgun (WGS) entry which is preliminary data.</text>
</comment>
<accession>A0ABQ5DSL1</accession>
<evidence type="ECO:0000313" key="3">
    <source>
        <dbReference type="EMBL" id="GJT42186.1"/>
    </source>
</evidence>
<dbReference type="Proteomes" id="UP001151760">
    <property type="component" value="Unassembled WGS sequence"/>
</dbReference>
<sequence length="647" mass="73384">MKGMSNIFESFKITYQGKAYWVCAKEIPGWTSDFDEHNDEDSDSDDEQFKGVFKEDIDGSDEEVQGENDVSVVPDTVVEETNPKSIDGDGSSDQIEKQSADPFNIYSLLNNNKLKENKESNTNESLKYPPGFTPSEDVEANGGSLLTVMEELIKVGQTMGYNMEGCTKNIEEIIESQGVDGILRCGILCVWDPNSFKKLNTMISDYFVMIRGNWVNNGKLLLIISVYAPQEFSEKKLPWDYLGQVIANWKEEIPLGGCSFTWCHRSASKMSKLDRFLMSESLLRECPNFSAITLDRYLSDHHLILLRELAHDYGPIPFRFFHYWLEVEGFENFVNEVWHEAPMVMSNAMINLMNKLKYLKNKIRVWNGDVSADFMYKRMEFVKSIQEMDKLNAMEATQKAKIKWAIEVRPILNMVFPHQLNSTQKLDLEVEVSKEEIKKAVLDCGIDKSLGPNGFIFGFYRRFWDLIEQDVVSAVKCFFQAGQFGILLVMIKFPGVIRPLVAVNVIFCRPIPKEVNKSFLASLFPDDSLDAEGFILIKLRAEWEGRVACSQDSNLGMRLLGKMAASAFEYGRWVKFVEDICSSCVILPKISFRNDLRLWNVNLLGSVFVSIEFGLLGLILLGCLVKSIKGLYAAKGLFGVVVEGLSG</sequence>